<reference evidence="2" key="1">
    <citation type="journal article" date="2014" name="Int. J. Syst. Evol. Microbiol.">
        <title>Complete genome of a new Firmicutes species belonging to the dominant human colonic microbiota ('Ruminococcus bicirculans') reveals two chromosomes and a selective capacity to utilize plant glucans.</title>
        <authorList>
            <consortium name="NISC Comparative Sequencing Program"/>
            <person name="Wegmann U."/>
            <person name="Louis P."/>
            <person name="Goesmann A."/>
            <person name="Henrissat B."/>
            <person name="Duncan S.H."/>
            <person name="Flint H.J."/>
        </authorList>
    </citation>
    <scope>NUCLEOTIDE SEQUENCE</scope>
    <source>
        <strain evidence="2">ICMP 19515</strain>
    </source>
</reference>
<feature type="domain" description="Tc1-like transposase DDE" evidence="1">
    <location>
        <begin position="145"/>
        <end position="284"/>
    </location>
</feature>
<evidence type="ECO:0000259" key="1">
    <source>
        <dbReference type="Pfam" id="PF13358"/>
    </source>
</evidence>
<dbReference type="PANTHER" id="PTHR46564">
    <property type="entry name" value="TRANSPOSASE"/>
    <property type="match status" value="1"/>
</dbReference>
<dbReference type="RefSeq" id="WP_378979495.1">
    <property type="nucleotide sequence ID" value="NZ_JBHRVD010000001.1"/>
</dbReference>
<organism evidence="2 5">
    <name type="scientific">Mesorhizobium cantuariense</name>
    <dbReference type="NCBI Taxonomy" id="1300275"/>
    <lineage>
        <taxon>Bacteria</taxon>
        <taxon>Pseudomonadati</taxon>
        <taxon>Pseudomonadota</taxon>
        <taxon>Alphaproteobacteria</taxon>
        <taxon>Hyphomicrobiales</taxon>
        <taxon>Phyllobacteriaceae</taxon>
        <taxon>Mesorhizobium</taxon>
    </lineage>
</organism>
<evidence type="ECO:0000313" key="4">
    <source>
        <dbReference type="EMBL" id="MFC3326609.1"/>
    </source>
</evidence>
<reference evidence="2" key="3">
    <citation type="submission" date="2024-09" db="EMBL/GenBank/DDBJ databases">
        <authorList>
            <person name="Sun Q."/>
            <person name="Mori K."/>
        </authorList>
    </citation>
    <scope>NUCLEOTIDE SEQUENCE</scope>
    <source>
        <strain evidence="2">ICMP 19515</strain>
    </source>
</reference>
<dbReference type="EMBL" id="JBHRVD010000001">
    <property type="protein sequence ID" value="MFC3323878.1"/>
    <property type="molecule type" value="Genomic_DNA"/>
</dbReference>
<dbReference type="PANTHER" id="PTHR46564:SF1">
    <property type="entry name" value="TRANSPOSASE"/>
    <property type="match status" value="1"/>
</dbReference>
<evidence type="ECO:0000313" key="2">
    <source>
        <dbReference type="EMBL" id="MFC3322999.1"/>
    </source>
</evidence>
<dbReference type="InterPro" id="IPR047655">
    <property type="entry name" value="Transpos_IS630-like"/>
</dbReference>
<evidence type="ECO:0000313" key="3">
    <source>
        <dbReference type="EMBL" id="MFC3323878.1"/>
    </source>
</evidence>
<gene>
    <name evidence="2" type="ORF">ACFOJ9_14610</name>
    <name evidence="3" type="ORF">ACFOJ9_19230</name>
    <name evidence="4" type="ORF">ACFOJ9_33350</name>
</gene>
<dbReference type="EMBL" id="JBHRVD010000001">
    <property type="protein sequence ID" value="MFC3326609.1"/>
    <property type="molecule type" value="Genomic_DNA"/>
</dbReference>
<dbReference type="Proteomes" id="UP001595648">
    <property type="component" value="Unassembled WGS sequence"/>
</dbReference>
<evidence type="ECO:0000313" key="5">
    <source>
        <dbReference type="Proteomes" id="UP001595648"/>
    </source>
</evidence>
<dbReference type="InterPro" id="IPR038717">
    <property type="entry name" value="Tc1-like_DDE_dom"/>
</dbReference>
<dbReference type="EMBL" id="JBHRVD010000001">
    <property type="protein sequence ID" value="MFC3322999.1"/>
    <property type="molecule type" value="Genomic_DNA"/>
</dbReference>
<comment type="caution">
    <text evidence="2">The sequence shown here is derived from an EMBL/GenBank/DDBJ whole genome shotgun (WGS) entry which is preliminary data.</text>
</comment>
<dbReference type="InterPro" id="IPR009057">
    <property type="entry name" value="Homeodomain-like_sf"/>
</dbReference>
<dbReference type="SUPFAM" id="SSF46689">
    <property type="entry name" value="Homeodomain-like"/>
    <property type="match status" value="1"/>
</dbReference>
<dbReference type="Gene3D" id="1.10.10.10">
    <property type="entry name" value="Winged helix-like DNA-binding domain superfamily/Winged helix DNA-binding domain"/>
    <property type="match status" value="1"/>
</dbReference>
<name>A0ABV7MP35_9HYPH</name>
<keyword evidence="5" id="KW-1185">Reference proteome</keyword>
<sequence length="319" mass="36382">MGKPYSMDLRERVVASVEQEGLSRRQTAVRFGVGISTVIRWVSRLRETSSLAPGKMGGHRPKNIAGEHREWLLLRCRAADFTLRGLVAELAERGLKVDYRSVWEFVHAEKLSHKKTLIAAEQDRPDVARRRAQWAKYQDRIDPSRLVFIDETWTKTNMAPLRGWAPRGERIKAKVPHGHWKTMTFLAALRHDRVEAPWLIDGPINGERFQLYVDEVLVPTLKSGDIVIMDNLGSHKGKAVRRTIRSAGARLFLLPKYSPDLNPIEKLFAKLKHWLRKAAKRTVETVCDAIGQILGTVTSTECRNYFTEAGYAQPKFIPL</sequence>
<dbReference type="InterPro" id="IPR036397">
    <property type="entry name" value="RNaseH_sf"/>
</dbReference>
<dbReference type="Gene3D" id="3.30.420.10">
    <property type="entry name" value="Ribonuclease H-like superfamily/Ribonuclease H"/>
    <property type="match status" value="1"/>
</dbReference>
<protein>
    <submittedName>
        <fullName evidence="2">IS630 family transposase</fullName>
    </submittedName>
</protein>
<dbReference type="InterPro" id="IPR036388">
    <property type="entry name" value="WH-like_DNA-bd_sf"/>
</dbReference>
<dbReference type="Pfam" id="PF13358">
    <property type="entry name" value="DDE_3"/>
    <property type="match status" value="1"/>
</dbReference>
<reference evidence="5" key="2">
    <citation type="journal article" date="2019" name="Int. J. Syst. Evol. Microbiol.">
        <title>The Global Catalogue of Microorganisms (GCM) 10K type strain sequencing project: providing services to taxonomists for standard genome sequencing and annotation.</title>
        <authorList>
            <consortium name="The Broad Institute Genomics Platform"/>
            <consortium name="The Broad Institute Genome Sequencing Center for Infectious Disease"/>
            <person name="Wu L."/>
            <person name="Ma J."/>
        </authorList>
    </citation>
    <scope>NUCLEOTIDE SEQUENCE [LARGE SCALE GENOMIC DNA]</scope>
    <source>
        <strain evidence="5">ICMP 19515</strain>
    </source>
</reference>
<dbReference type="NCBIfam" id="NF033545">
    <property type="entry name" value="transpos_IS630"/>
    <property type="match status" value="1"/>
</dbReference>
<accession>A0ABV7MP35</accession>
<proteinExistence type="predicted"/>